<dbReference type="EMBL" id="SWKU01000012">
    <property type="protein sequence ID" value="KAF3002083.1"/>
    <property type="molecule type" value="Genomic_DNA"/>
</dbReference>
<comment type="caution">
    <text evidence="1">The sequence shown here is derived from an EMBL/GenBank/DDBJ whole genome shotgun (WGS) entry which is preliminary data.</text>
</comment>
<sequence length="302" mass="34278">MTKFSYRSLAEGPPSYRNYADLLDDPGCNGDSTRIQEAYETHRDTWRAKQIELFSTTETNPVKPNQALIKHLARQERLRNGRNLDEKDQTDNQKMNCCVVWARPPAALLDQIQRIQDELLQLVGDDLYLIPRADLHISVIELSHRRTLPDLRSVSDQIGLSRIQKILDHVSTLSAKPRLVAPTISFDKAGITLNFLPSTTSPYTYHHLRSDMHAIALESGIEIDRSPTAPSAHITIGKFTDNRFFETTEARRGFVQLIQKFNEVVLKDQDGWIVGENQGLELHMGYLKFGRECGRADLVGKA</sequence>
<dbReference type="OrthoDB" id="2967263at2759"/>
<dbReference type="AlphaFoldDB" id="A0A9P4TEP2"/>
<reference evidence="1" key="1">
    <citation type="submission" date="2019-04" db="EMBL/GenBank/DDBJ databases">
        <title>Sequencing of skin fungus with MAO and IRED activity.</title>
        <authorList>
            <person name="Marsaioli A.J."/>
            <person name="Bonatto J.M.C."/>
            <person name="Reis Junior O."/>
        </authorList>
    </citation>
    <scope>NUCLEOTIDE SEQUENCE</scope>
    <source>
        <strain evidence="1">30M1</strain>
    </source>
</reference>
<dbReference type="Proteomes" id="UP000801428">
    <property type="component" value="Unassembled WGS sequence"/>
</dbReference>
<evidence type="ECO:0008006" key="3">
    <source>
        <dbReference type="Google" id="ProtNLM"/>
    </source>
</evidence>
<protein>
    <recommendedName>
        <fullName evidence="3">RNA ligase/cyclic nucleotide phosphodiesterase</fullName>
    </recommendedName>
</protein>
<accession>A0A9P4TEP2</accession>
<gene>
    <name evidence="1" type="ORF">E8E13_009585</name>
</gene>
<evidence type="ECO:0000313" key="2">
    <source>
        <dbReference type="Proteomes" id="UP000801428"/>
    </source>
</evidence>
<dbReference type="InterPro" id="IPR009097">
    <property type="entry name" value="Cyclic_Pdiesterase"/>
</dbReference>
<evidence type="ECO:0000313" key="1">
    <source>
        <dbReference type="EMBL" id="KAF3002083.1"/>
    </source>
</evidence>
<organism evidence="1 2">
    <name type="scientific">Curvularia kusanoi</name>
    <name type="common">Cochliobolus kusanoi</name>
    <dbReference type="NCBI Taxonomy" id="90978"/>
    <lineage>
        <taxon>Eukaryota</taxon>
        <taxon>Fungi</taxon>
        <taxon>Dikarya</taxon>
        <taxon>Ascomycota</taxon>
        <taxon>Pezizomycotina</taxon>
        <taxon>Dothideomycetes</taxon>
        <taxon>Pleosporomycetidae</taxon>
        <taxon>Pleosporales</taxon>
        <taxon>Pleosporineae</taxon>
        <taxon>Pleosporaceae</taxon>
        <taxon>Curvularia</taxon>
    </lineage>
</organism>
<name>A0A9P4TEP2_CURKU</name>
<proteinExistence type="predicted"/>
<keyword evidence="2" id="KW-1185">Reference proteome</keyword>
<dbReference type="SUPFAM" id="SSF55144">
    <property type="entry name" value="LigT-like"/>
    <property type="match status" value="1"/>
</dbReference>
<dbReference type="Gene3D" id="3.90.1140.10">
    <property type="entry name" value="Cyclic phosphodiesterase"/>
    <property type="match status" value="1"/>
</dbReference>